<dbReference type="PROSITE" id="PS00383">
    <property type="entry name" value="TYR_PHOSPHATASE_1"/>
    <property type="match status" value="1"/>
</dbReference>
<evidence type="ECO:0000256" key="1">
    <source>
        <dbReference type="ARBA" id="ARBA00009580"/>
    </source>
</evidence>
<evidence type="ECO:0000313" key="2">
    <source>
        <dbReference type="EMBL" id="SHG69047.1"/>
    </source>
</evidence>
<comment type="similarity">
    <text evidence="1">Belongs to the protein-tyrosine phosphatase family.</text>
</comment>
<reference evidence="3" key="1">
    <citation type="submission" date="2016-11" db="EMBL/GenBank/DDBJ databases">
        <authorList>
            <person name="Varghese N."/>
            <person name="Submissions S."/>
        </authorList>
    </citation>
    <scope>NUCLEOTIDE SEQUENCE [LARGE SCALE GENOMIC DNA]</scope>
    <source>
        <strain evidence="3">YR203</strain>
    </source>
</reference>
<dbReference type="InterPro" id="IPR029021">
    <property type="entry name" value="Prot-tyrosine_phosphatase-like"/>
</dbReference>
<dbReference type="GO" id="GO:0004721">
    <property type="term" value="F:phosphoprotein phosphatase activity"/>
    <property type="evidence" value="ECO:0007669"/>
    <property type="project" value="InterPro"/>
</dbReference>
<evidence type="ECO:0000313" key="3">
    <source>
        <dbReference type="Proteomes" id="UP000184108"/>
    </source>
</evidence>
<dbReference type="PANTHER" id="PTHR31126">
    <property type="entry name" value="TYROSINE-PROTEIN PHOSPHATASE"/>
    <property type="match status" value="1"/>
</dbReference>
<name>A0A1M5LVH1_9FLAO</name>
<accession>A0A1M5LVH1</accession>
<dbReference type="Proteomes" id="UP000184108">
    <property type="component" value="Unassembled WGS sequence"/>
</dbReference>
<organism evidence="2 3">
    <name type="scientific">Chryseobacterium vrystaatense</name>
    <dbReference type="NCBI Taxonomy" id="307480"/>
    <lineage>
        <taxon>Bacteria</taxon>
        <taxon>Pseudomonadati</taxon>
        <taxon>Bacteroidota</taxon>
        <taxon>Flavobacteriia</taxon>
        <taxon>Flavobacteriales</taxon>
        <taxon>Weeksellaceae</taxon>
        <taxon>Chryseobacterium group</taxon>
        <taxon>Chryseobacterium</taxon>
    </lineage>
</organism>
<dbReference type="PANTHER" id="PTHR31126:SF1">
    <property type="entry name" value="TYROSINE SPECIFIC PROTEIN PHOSPHATASES DOMAIN-CONTAINING PROTEIN"/>
    <property type="match status" value="1"/>
</dbReference>
<gene>
    <name evidence="2" type="ORF">SAMN02787073_4663</name>
</gene>
<dbReference type="EMBL" id="FQVE01000007">
    <property type="protein sequence ID" value="SHG69047.1"/>
    <property type="molecule type" value="Genomic_DNA"/>
</dbReference>
<dbReference type="AlphaFoldDB" id="A0A1M5LVH1"/>
<dbReference type="SUPFAM" id="SSF52799">
    <property type="entry name" value="(Phosphotyrosine protein) phosphatases II"/>
    <property type="match status" value="1"/>
</dbReference>
<proteinExistence type="inferred from homology"/>
<dbReference type="Pfam" id="PF13350">
    <property type="entry name" value="Y_phosphatase3"/>
    <property type="match status" value="1"/>
</dbReference>
<dbReference type="Gene3D" id="3.90.190.10">
    <property type="entry name" value="Protein tyrosine phosphatase superfamily"/>
    <property type="match status" value="1"/>
</dbReference>
<dbReference type="RefSeq" id="WP_051890364.1">
    <property type="nucleotide sequence ID" value="NZ_FQVE01000007.1"/>
</dbReference>
<dbReference type="InterPro" id="IPR016130">
    <property type="entry name" value="Tyr_Pase_AS"/>
</dbReference>
<dbReference type="InterPro" id="IPR026893">
    <property type="entry name" value="Tyr/Ser_Pase_IphP-type"/>
</dbReference>
<dbReference type="OrthoDB" id="1188001at2"/>
<sequence length="297" mass="33139">MMKKICINYSILFLMIISNLRCNKTAKTESPQDVIAGVNLNIQSVPNLRDLGGYDTTDGKKIKEGLVYRSNQLNPISREDISKLQALHLKTIYDLRTAEERAQFPDQISGDSKEIWLNVLADNSSAGVATLAKTLQNTNEVNTIMGNGKAVELFKQVYTDLVELPSAKKAYHDFFLSLANDKNLPALFHCTAGKDRTGWAAASLLALLGTPKDQIYSNYLDSNTYLIPAYQKQIDSFVAAGVKKDIILDVIGVRKEYLDASFNTVEKNYGSIENYFEQGLHIDKTTQEKIKKNLLST</sequence>
<protein>
    <submittedName>
        <fullName evidence="2">Protein-tyrosine phosphatase</fullName>
    </submittedName>
</protein>